<name>A0ABX7BQ27_9CAUL</name>
<dbReference type="EMBL" id="CP067977">
    <property type="protein sequence ID" value="QQQ19341.1"/>
    <property type="molecule type" value="Genomic_DNA"/>
</dbReference>
<reference evidence="1 2" key="1">
    <citation type="submission" date="2021-01" db="EMBL/GenBank/DDBJ databases">
        <title>Brevundimonas vitis sp. nov., an bacterium isolated from grape (Vitis vinifera).</title>
        <authorList>
            <person name="Jiang L."/>
            <person name="Lee J."/>
        </authorList>
    </citation>
    <scope>NUCLEOTIDE SEQUENCE [LARGE SCALE GENOMIC DNA]</scope>
    <source>
        <strain evidence="1 2">GRTSA-9</strain>
    </source>
</reference>
<evidence type="ECO:0000313" key="1">
    <source>
        <dbReference type="EMBL" id="QQQ19341.1"/>
    </source>
</evidence>
<protein>
    <submittedName>
        <fullName evidence="1">DUF4391 domain-containing protein</fullName>
    </submittedName>
</protein>
<dbReference type="Pfam" id="PF14335">
    <property type="entry name" value="DUF4391"/>
    <property type="match status" value="1"/>
</dbReference>
<gene>
    <name evidence="1" type="ORF">JIP62_04345</name>
</gene>
<dbReference type="Proteomes" id="UP000595448">
    <property type="component" value="Chromosome"/>
</dbReference>
<proteinExistence type="predicted"/>
<accession>A0ABX7BQ27</accession>
<evidence type="ECO:0000313" key="2">
    <source>
        <dbReference type="Proteomes" id="UP000595448"/>
    </source>
</evidence>
<sequence>MNALYAWPEAARVDRRIPRDQLFRRAGGGKTIRALYEAQVDRIDWAWKLFERSVNLPAGGGVSEIQVIQVMLRADGLDERVLTHIDRALPRQTWFELVRNTLDGAEVQAVAAFKRTSAADQSRVVTHEHWHGGWAPIETSRSPLPPAVTLDGLYAGLLRSLWPHPARDHEGLRAHAERLSEVAAQAKAVERLRSAVRREADFARQIEKNRELRAAQDRLKMLII</sequence>
<dbReference type="InterPro" id="IPR025503">
    <property type="entry name" value="DUF4391"/>
</dbReference>
<organism evidence="1 2">
    <name type="scientific">Brevundimonas vitisensis</name>
    <dbReference type="NCBI Taxonomy" id="2800818"/>
    <lineage>
        <taxon>Bacteria</taxon>
        <taxon>Pseudomonadati</taxon>
        <taxon>Pseudomonadota</taxon>
        <taxon>Alphaproteobacteria</taxon>
        <taxon>Caulobacterales</taxon>
        <taxon>Caulobacteraceae</taxon>
        <taxon>Brevundimonas</taxon>
    </lineage>
</organism>
<keyword evidence="2" id="KW-1185">Reference proteome</keyword>
<dbReference type="RefSeq" id="WP_201103692.1">
    <property type="nucleotide sequence ID" value="NZ_CP067977.1"/>
</dbReference>